<dbReference type="EMBL" id="JAHHHV010000077">
    <property type="protein sequence ID" value="MBW4467492.1"/>
    <property type="molecule type" value="Genomic_DNA"/>
</dbReference>
<dbReference type="PANTHER" id="PTHR13696">
    <property type="entry name" value="P-LOOP CONTAINING NUCLEOSIDE TRIPHOSPHATE HYDROLASE"/>
    <property type="match status" value="1"/>
</dbReference>
<dbReference type="InterPro" id="IPR002586">
    <property type="entry name" value="CobQ/CobB/MinD/ParA_Nub-bd_dom"/>
</dbReference>
<dbReference type="SUPFAM" id="SSF52540">
    <property type="entry name" value="P-loop containing nucleoside triphosphate hydrolases"/>
    <property type="match status" value="1"/>
</dbReference>
<dbReference type="PANTHER" id="PTHR13696:SF52">
    <property type="entry name" value="PARA FAMILY PROTEIN CT_582"/>
    <property type="match status" value="1"/>
</dbReference>
<evidence type="ECO:0000259" key="1">
    <source>
        <dbReference type="Pfam" id="PF01656"/>
    </source>
</evidence>
<proteinExistence type="predicted"/>
<dbReference type="Gene3D" id="3.40.50.300">
    <property type="entry name" value="P-loop containing nucleotide triphosphate hydrolases"/>
    <property type="match status" value="1"/>
</dbReference>
<comment type="caution">
    <text evidence="2">The sequence shown here is derived from an EMBL/GenBank/DDBJ whole genome shotgun (WGS) entry which is preliminary data.</text>
</comment>
<reference evidence="2" key="2">
    <citation type="journal article" date="2022" name="Microbiol. Resour. Announc.">
        <title>Metagenome Sequencing to Explore Phylogenomics of Terrestrial Cyanobacteria.</title>
        <authorList>
            <person name="Ward R.D."/>
            <person name="Stajich J.E."/>
            <person name="Johansen J.R."/>
            <person name="Huntemann M."/>
            <person name="Clum A."/>
            <person name="Foster B."/>
            <person name="Foster B."/>
            <person name="Roux S."/>
            <person name="Palaniappan K."/>
            <person name="Varghese N."/>
            <person name="Mukherjee S."/>
            <person name="Reddy T.B.K."/>
            <person name="Daum C."/>
            <person name="Copeland A."/>
            <person name="Chen I.A."/>
            <person name="Ivanova N.N."/>
            <person name="Kyrpides N.C."/>
            <person name="Shapiro N."/>
            <person name="Eloe-Fadrosh E.A."/>
            <person name="Pietrasiak N."/>
        </authorList>
    </citation>
    <scope>NUCLEOTIDE SEQUENCE</scope>
    <source>
        <strain evidence="2">GSE-TBD4-15B</strain>
    </source>
</reference>
<dbReference type="CDD" id="cd02042">
    <property type="entry name" value="ParAB_family"/>
    <property type="match status" value="1"/>
</dbReference>
<dbReference type="InterPro" id="IPR050678">
    <property type="entry name" value="DNA_Partitioning_ATPase"/>
</dbReference>
<sequence>MAASNPRIIAVLNGKGGVGKTTTSVNLAAVLAERWPVLLVDADPQASATWWAGQANMGFDLIQEADPLLLNQLRAVKDYPIMLVDLPPALDSQALSAVIPATDYLLLPSPPAAMDLSALIETIKRLVKPTQVAHRVLLTRVDPRSQGDAIEAQTALSKLGIPVCKTFIRAYKAHERAALERVSILQWRGRNAKEAQADYRRTAAEVEQDLQLPELR</sequence>
<evidence type="ECO:0000313" key="3">
    <source>
        <dbReference type="Proteomes" id="UP000707356"/>
    </source>
</evidence>
<organism evidence="2 3">
    <name type="scientific">Pegethrix bostrychoides GSE-TBD4-15B</name>
    <dbReference type="NCBI Taxonomy" id="2839662"/>
    <lineage>
        <taxon>Bacteria</taxon>
        <taxon>Bacillati</taxon>
        <taxon>Cyanobacteriota</taxon>
        <taxon>Cyanophyceae</taxon>
        <taxon>Oculatellales</taxon>
        <taxon>Oculatellaceae</taxon>
        <taxon>Pegethrix</taxon>
    </lineage>
</organism>
<dbReference type="InterPro" id="IPR027417">
    <property type="entry name" value="P-loop_NTPase"/>
</dbReference>
<protein>
    <submittedName>
        <fullName evidence="2">ParA family protein</fullName>
    </submittedName>
</protein>
<name>A0A951U7H4_9CYAN</name>
<dbReference type="AlphaFoldDB" id="A0A951U7H4"/>
<evidence type="ECO:0000313" key="2">
    <source>
        <dbReference type="EMBL" id="MBW4467492.1"/>
    </source>
</evidence>
<accession>A0A951U7H4</accession>
<dbReference type="Proteomes" id="UP000707356">
    <property type="component" value="Unassembled WGS sequence"/>
</dbReference>
<dbReference type="PIRSF" id="PIRSF009320">
    <property type="entry name" value="Nuc_binding_HP_1000"/>
    <property type="match status" value="1"/>
</dbReference>
<dbReference type="Pfam" id="PF01656">
    <property type="entry name" value="CbiA"/>
    <property type="match status" value="1"/>
</dbReference>
<gene>
    <name evidence="2" type="ORF">KME07_18860</name>
</gene>
<feature type="domain" description="CobQ/CobB/MinD/ParA nucleotide binding" evidence="1">
    <location>
        <begin position="9"/>
        <end position="178"/>
    </location>
</feature>
<reference evidence="2" key="1">
    <citation type="submission" date="2021-05" db="EMBL/GenBank/DDBJ databases">
        <authorList>
            <person name="Pietrasiak N."/>
            <person name="Ward R."/>
            <person name="Stajich J.E."/>
            <person name="Kurbessoian T."/>
        </authorList>
    </citation>
    <scope>NUCLEOTIDE SEQUENCE</scope>
    <source>
        <strain evidence="2">GSE-TBD4-15B</strain>
    </source>
</reference>